<gene>
    <name evidence="1" type="ordered locus">MA_1891</name>
</gene>
<proteinExistence type="predicted"/>
<sequence>MKSMAKMFCLNNFLIASPYNIDTNLQGTLTEDLFYQKYFIKSSTYEVLNKSMDSALNSHILPLPISIFLYGYNGTGKTTYLKWYAKNYINNYNKIFFDLKDAVLDNDSCMDCLKLFDDYFYYLICNIFSYYPKTINNLLFTLFHLQLRITNAFTPKFFYKLKRYIDETKHVDVDDTAFINLTSGCSYKDLMTLLLFYYYNYPDEFGQFFGISINKELPLLMIFDNINHVEIDLYNSEFPKVIESVYQNVKRTQKESNIKINKDIIFIFCTSDINCSLMNCQSANTSVRYNIEFRPLAEESEIIFKRILIAKQHAVKVNQQQEEFLEYILNEEFTKRSFLPLFNFNIRKLAKILCEITEESDPTYFVNIKKLSKSASTRYGSRGIEYFLVIKYLLKNDYLKERLFLNNESLIVGCHAGYVNPARLLLTDILNKSQYSLDEYTRTAKSNPVGLYNLFCTFDEIFVGSIDLYFGILTNLFLLNKENWCNLITFINKQVFSEDSFSDEKKALKKLITQPNDSNITDINKLNDIKIRLNPAGFVYIRDITRHYEFFSFRVGNENPLFCSLGYENKGNDIEFEFIKNIKNTFKFAKERIDLLITFLETRSADNFESSNHCFRTYNNYDIFEDDTFVRRRSILHSIRIIDSHISYIDGFRCFILNNGSYLSTIAASNIRTVKSNINKEIIDMIEQYVSLLIQINENTGYTQNLISVFEKNISIIKQSKYADCLTSVNHGRTL</sequence>
<accession>Q8TPL7</accession>
<organism evidence="1 2">
    <name type="scientific">Methanosarcina acetivorans (strain ATCC 35395 / DSM 2834 / JCM 12185 / C2A)</name>
    <dbReference type="NCBI Taxonomy" id="188937"/>
    <lineage>
        <taxon>Archaea</taxon>
        <taxon>Methanobacteriati</taxon>
        <taxon>Methanobacteriota</taxon>
        <taxon>Stenosarchaea group</taxon>
        <taxon>Methanomicrobia</taxon>
        <taxon>Methanosarcinales</taxon>
        <taxon>Methanosarcinaceae</taxon>
        <taxon>Methanosarcina</taxon>
    </lineage>
</organism>
<dbReference type="SUPFAM" id="SSF52540">
    <property type="entry name" value="P-loop containing nucleoside triphosphate hydrolases"/>
    <property type="match status" value="1"/>
</dbReference>
<dbReference type="KEGG" id="mac:MA_1891"/>
<dbReference type="HOGENOM" id="CLU_377090_0_0_2"/>
<dbReference type="EMBL" id="AE010299">
    <property type="protein sequence ID" value="AAM05296.1"/>
    <property type="molecule type" value="Genomic_DNA"/>
</dbReference>
<dbReference type="EnsemblBacteria" id="AAM05296">
    <property type="protein sequence ID" value="AAM05296"/>
    <property type="gene ID" value="MA_1891"/>
</dbReference>
<evidence type="ECO:0000313" key="1">
    <source>
        <dbReference type="EMBL" id="AAM05296.1"/>
    </source>
</evidence>
<dbReference type="AlphaFoldDB" id="Q8TPL7"/>
<protein>
    <submittedName>
        <fullName evidence="1">Uncharacterized protein</fullName>
    </submittedName>
</protein>
<reference evidence="1 2" key="1">
    <citation type="journal article" date="2002" name="Genome Res.">
        <title>The genome of Methanosarcina acetivorans reveals extensive metabolic and physiological diversity.</title>
        <authorList>
            <person name="Galagan J.E."/>
            <person name="Nusbaum C."/>
            <person name="Roy A."/>
            <person name="Endrizzi M.G."/>
            <person name="Macdonald P."/>
            <person name="FitzHugh W."/>
            <person name="Calvo S."/>
            <person name="Engels R."/>
            <person name="Smirnov S."/>
            <person name="Atnoor D."/>
            <person name="Brown A."/>
            <person name="Allen N."/>
            <person name="Naylor J."/>
            <person name="Stange-Thomann N."/>
            <person name="DeArellano K."/>
            <person name="Johnson R."/>
            <person name="Linton L."/>
            <person name="McEwan P."/>
            <person name="McKernan K."/>
            <person name="Talamas J."/>
            <person name="Tirrell A."/>
            <person name="Ye W."/>
            <person name="Zimmer A."/>
            <person name="Barber R.D."/>
            <person name="Cann I."/>
            <person name="Graham D.E."/>
            <person name="Grahame D.A."/>
            <person name="Guss A."/>
            <person name="Hedderich R."/>
            <person name="Ingram-Smith C."/>
            <person name="Kuettner C.H."/>
            <person name="Krzycki J.A."/>
            <person name="Leigh J.A."/>
            <person name="Li W."/>
            <person name="Liu J."/>
            <person name="Mukhopadhyay B."/>
            <person name="Reeve J.N."/>
            <person name="Smith K."/>
            <person name="Springer T.A."/>
            <person name="Umayam L.A."/>
            <person name="White O."/>
            <person name="White R.H."/>
            <person name="de Macario E.C."/>
            <person name="Ferry J.G."/>
            <person name="Jarrell K.F."/>
            <person name="Jing H."/>
            <person name="Macario A.J.L."/>
            <person name="Paulsen I."/>
            <person name="Pritchett M."/>
            <person name="Sowers K.R."/>
            <person name="Swanson R.V."/>
            <person name="Zinder S.H."/>
            <person name="Lander E."/>
            <person name="Metcalf W.W."/>
            <person name="Birren B."/>
        </authorList>
    </citation>
    <scope>NUCLEOTIDE SEQUENCE [LARGE SCALE GENOMIC DNA]</scope>
    <source>
        <strain evidence="2">ATCC 35395 / DSM 2834 / JCM 12185 / C2A</strain>
    </source>
</reference>
<keyword evidence="2" id="KW-1185">Reference proteome</keyword>
<evidence type="ECO:0000313" key="2">
    <source>
        <dbReference type="Proteomes" id="UP000002487"/>
    </source>
</evidence>
<dbReference type="Proteomes" id="UP000002487">
    <property type="component" value="Chromosome"/>
</dbReference>
<name>Q8TPL7_METAC</name>
<dbReference type="InterPro" id="IPR027417">
    <property type="entry name" value="P-loop_NTPase"/>
</dbReference>
<dbReference type="InParanoid" id="Q8TPL7"/>